<dbReference type="AlphaFoldDB" id="A0A7X0RFY9"/>
<dbReference type="RefSeq" id="WP_185252734.1">
    <property type="nucleotide sequence ID" value="NZ_JACKXE010000001.1"/>
</dbReference>
<evidence type="ECO:0000313" key="4">
    <source>
        <dbReference type="Proteomes" id="UP000523955"/>
    </source>
</evidence>
<dbReference type="Gene3D" id="3.50.50.60">
    <property type="entry name" value="FAD/NAD(P)-binding domain"/>
    <property type="match status" value="1"/>
</dbReference>
<dbReference type="Proteomes" id="UP000523955">
    <property type="component" value="Unassembled WGS sequence"/>
</dbReference>
<dbReference type="PANTHER" id="PTHR13847:SF289">
    <property type="entry name" value="GLYCINE OXIDASE"/>
    <property type="match status" value="1"/>
</dbReference>
<protein>
    <submittedName>
        <fullName evidence="3">FAD-binding oxidoreductase</fullName>
    </submittedName>
</protein>
<name>A0A7X0RFY9_9ACTN</name>
<dbReference type="PANTHER" id="PTHR13847">
    <property type="entry name" value="SARCOSINE DEHYDROGENASE-RELATED"/>
    <property type="match status" value="1"/>
</dbReference>
<dbReference type="InterPro" id="IPR036188">
    <property type="entry name" value="FAD/NAD-bd_sf"/>
</dbReference>
<comment type="caution">
    <text evidence="3">The sequence shown here is derived from an EMBL/GenBank/DDBJ whole genome shotgun (WGS) entry which is preliminary data.</text>
</comment>
<evidence type="ECO:0000313" key="3">
    <source>
        <dbReference type="EMBL" id="MBB6627592.1"/>
    </source>
</evidence>
<keyword evidence="1" id="KW-0560">Oxidoreductase</keyword>
<dbReference type="SUPFAM" id="SSF51905">
    <property type="entry name" value="FAD/NAD(P)-binding domain"/>
    <property type="match status" value="1"/>
</dbReference>
<evidence type="ECO:0000259" key="2">
    <source>
        <dbReference type="Pfam" id="PF01266"/>
    </source>
</evidence>
<accession>A0A7X0RFY9</accession>
<organism evidence="3 4">
    <name type="scientific">Nocardioides luti</name>
    <dbReference type="NCBI Taxonomy" id="2761101"/>
    <lineage>
        <taxon>Bacteria</taxon>
        <taxon>Bacillati</taxon>
        <taxon>Actinomycetota</taxon>
        <taxon>Actinomycetes</taxon>
        <taxon>Propionibacteriales</taxon>
        <taxon>Nocardioidaceae</taxon>
        <taxon>Nocardioides</taxon>
    </lineage>
</organism>
<feature type="domain" description="FAD dependent oxidoreductase" evidence="2">
    <location>
        <begin position="11"/>
        <end position="381"/>
    </location>
</feature>
<dbReference type="InterPro" id="IPR006076">
    <property type="entry name" value="FAD-dep_OxRdtase"/>
</dbReference>
<dbReference type="Pfam" id="PF01266">
    <property type="entry name" value="DAO"/>
    <property type="match status" value="1"/>
</dbReference>
<reference evidence="3 4" key="1">
    <citation type="submission" date="2020-08" db="EMBL/GenBank/DDBJ databases">
        <authorList>
            <person name="Seo M.-J."/>
        </authorList>
    </citation>
    <scope>NUCLEOTIDE SEQUENCE [LARGE SCALE GENOMIC DNA]</scope>
    <source>
        <strain evidence="3 4">KIGAM211</strain>
    </source>
</reference>
<dbReference type="GO" id="GO:0005737">
    <property type="term" value="C:cytoplasm"/>
    <property type="evidence" value="ECO:0007669"/>
    <property type="project" value="TreeGrafter"/>
</dbReference>
<proteinExistence type="predicted"/>
<evidence type="ECO:0000256" key="1">
    <source>
        <dbReference type="ARBA" id="ARBA00023002"/>
    </source>
</evidence>
<sequence length="404" mass="42782">MSSAETLASADIAVVGAGAAGLCTAWELRRRGFTVAVVEQRFPTYGSSGRNPGCLWIQTRRVGLELALARAGRAKYDDFAAEFGDVFDYRREGGLFFWETEEQGAIMDDYARDRRAAGVEVEVLTHTQAREHTPILPATAIGAVFCAEDAQIDSLGFITAMESACTRAGVQIFRNTTALTTLREGDHAVGVRTVRGVVRASGVVWATGAWASTLKDEGLEVSMSTTRVGQMMMQPVEAQSGGILHGPRGVDGCGALADLPSFEASRFAPPISSRPIADGVAYDDTMALNRGGSLYVGHSIDGRGSLNPHISLESTELMVAAGRDRYPRYSGMGVMGLWAGLGTETADGLPIVGRDDGAYLNVAHAWGVASAPVCAQVLAELITGEDSEFAEGLSPQRAALTRDS</sequence>
<dbReference type="EMBL" id="JACKXE010000001">
    <property type="protein sequence ID" value="MBB6627592.1"/>
    <property type="molecule type" value="Genomic_DNA"/>
</dbReference>
<dbReference type="Gene3D" id="3.30.9.10">
    <property type="entry name" value="D-Amino Acid Oxidase, subunit A, domain 2"/>
    <property type="match status" value="1"/>
</dbReference>
<gene>
    <name evidence="3" type="ORF">H5V45_09680</name>
</gene>
<keyword evidence="4" id="KW-1185">Reference proteome</keyword>
<dbReference type="GO" id="GO:0016491">
    <property type="term" value="F:oxidoreductase activity"/>
    <property type="evidence" value="ECO:0007669"/>
    <property type="project" value="UniProtKB-KW"/>
</dbReference>